<reference evidence="3 4" key="1">
    <citation type="submission" date="2017-05" db="EMBL/GenBank/DDBJ databases">
        <title>The Genome Sequence of Enterococcus faecium 7H8_DIV0219.</title>
        <authorList>
            <consortium name="The Broad Institute Genomics Platform"/>
            <consortium name="The Broad Institute Genomic Center for Infectious Diseases"/>
            <person name="Earl A."/>
            <person name="Manson A."/>
            <person name="Schwartman J."/>
            <person name="Gilmore M."/>
            <person name="Abouelleil A."/>
            <person name="Cao P."/>
            <person name="Chapman S."/>
            <person name="Cusick C."/>
            <person name="Shea T."/>
            <person name="Young S."/>
            <person name="Neafsey D."/>
            <person name="Nusbaum C."/>
            <person name="Birren B."/>
        </authorList>
    </citation>
    <scope>NUCLEOTIDE SEQUENCE [LARGE SCALE GENOMIC DNA]</scope>
    <source>
        <strain evidence="3 4">7H8_DIV0219</strain>
    </source>
</reference>
<dbReference type="EMBL" id="NGKW01000003">
    <property type="protein sequence ID" value="OTN94043.1"/>
    <property type="molecule type" value="Genomic_DNA"/>
</dbReference>
<dbReference type="Proteomes" id="UP000275747">
    <property type="component" value="Chromosome"/>
</dbReference>
<dbReference type="PANTHER" id="PTHR11851:SF186">
    <property type="entry name" value="INACTIVE METALLOPROTEASE YMFF-RELATED"/>
    <property type="match status" value="1"/>
</dbReference>
<protein>
    <submittedName>
        <fullName evidence="2">Insulinase family protein</fullName>
    </submittedName>
    <submittedName>
        <fullName evidence="3">Peptidase M16 inactive domain-containing protein</fullName>
    </submittedName>
</protein>
<dbReference type="GO" id="GO:0046872">
    <property type="term" value="F:metal ion binding"/>
    <property type="evidence" value="ECO:0007669"/>
    <property type="project" value="InterPro"/>
</dbReference>
<dbReference type="InterPro" id="IPR011249">
    <property type="entry name" value="Metalloenz_LuxS/M16"/>
</dbReference>
<evidence type="ECO:0000313" key="4">
    <source>
        <dbReference type="Proteomes" id="UP000194885"/>
    </source>
</evidence>
<dbReference type="PANTHER" id="PTHR11851">
    <property type="entry name" value="METALLOPROTEASE"/>
    <property type="match status" value="1"/>
</dbReference>
<dbReference type="SUPFAM" id="SSF63411">
    <property type="entry name" value="LuxS/MPP-like metallohydrolase"/>
    <property type="match status" value="2"/>
</dbReference>
<dbReference type="InterPro" id="IPR050361">
    <property type="entry name" value="MPP/UQCRC_Complex"/>
</dbReference>
<feature type="domain" description="Peptidase M16 C-terminal" evidence="1">
    <location>
        <begin position="179"/>
        <end position="354"/>
    </location>
</feature>
<dbReference type="EMBL" id="CP033041">
    <property type="protein sequence ID" value="AYM74075.1"/>
    <property type="molecule type" value="Genomic_DNA"/>
</dbReference>
<dbReference type="AlphaFoldDB" id="A0A242BEW9"/>
<name>A0A242BEW9_ENTFC</name>
<dbReference type="InterPro" id="IPR007863">
    <property type="entry name" value="Peptidase_M16_C"/>
</dbReference>
<evidence type="ECO:0000259" key="1">
    <source>
        <dbReference type="Pfam" id="PF05193"/>
    </source>
</evidence>
<gene>
    <name evidence="3" type="ORF">A5810_001922</name>
    <name evidence="2" type="ORF">D9Z05_12920</name>
</gene>
<dbReference type="RefSeq" id="WP_002373376.1">
    <property type="nucleotide sequence ID" value="NZ_CABGQB010000006.1"/>
</dbReference>
<evidence type="ECO:0000313" key="3">
    <source>
        <dbReference type="EMBL" id="OTN94043.1"/>
    </source>
</evidence>
<dbReference type="Proteomes" id="UP000194885">
    <property type="component" value="Unassembled WGS sequence"/>
</dbReference>
<evidence type="ECO:0000313" key="5">
    <source>
        <dbReference type="Proteomes" id="UP000275747"/>
    </source>
</evidence>
<reference evidence="2 5" key="2">
    <citation type="submission" date="2018-10" db="EMBL/GenBank/DDBJ databases">
        <title>Escaping from acidified nitrite in gastric host defense: Transcriptomic basis for resistance to free nitrous acid in Enterococcus faecalis.</title>
        <authorList>
            <person name="Yu Z."/>
            <person name="Shi D."/>
            <person name="Liu W."/>
            <person name="Meng F."/>
        </authorList>
    </citation>
    <scope>NUCLEOTIDE SEQUENCE [LARGE SCALE GENOMIC DNA]</scope>
    <source>
        <strain evidence="2 5">JE1</strain>
    </source>
</reference>
<proteinExistence type="predicted"/>
<dbReference type="NCBIfam" id="NF047422">
    <property type="entry name" value="YfmF_fam"/>
    <property type="match status" value="1"/>
</dbReference>
<organism evidence="3 4">
    <name type="scientific">Enterococcus faecium</name>
    <name type="common">Streptococcus faecium</name>
    <dbReference type="NCBI Taxonomy" id="1352"/>
    <lineage>
        <taxon>Bacteria</taxon>
        <taxon>Bacillati</taxon>
        <taxon>Bacillota</taxon>
        <taxon>Bacilli</taxon>
        <taxon>Lactobacillales</taxon>
        <taxon>Enterococcaceae</taxon>
        <taxon>Enterococcus</taxon>
    </lineage>
</organism>
<sequence>MVYQLAEGVNLHVLPTKQYKTIRIFIRFTARLQQEVITKRSLLSSMLETNSLNYPDQTKLSAKLAELYGASFGLSVRKKGNLHWLNAGISFVNGEYVNDPNLFSQAVDFLKEVLFYPNIKNQQFDQLTFDLEKNNLRLYLESLKEDKQTFASYALQELYFENSPEQKIPSLGVVEELDKITARSLAAYYQEMMANDQIDIFVVGDVDPDKAAEAVGQLPFEPRETAHPDLFYTQPQVNIVKERQVREPIVQAKLNLAYQTNVYYDEPERFALMVFNGLFGGFPHSKLFMNVREKESLAYYASSSVDTFRGFMSVQTGIDEKNRNQVLRLIHEQLESLRNGEITDLELAQTKAMLRNQYLLSLDSPQAAIEASFLDSWLPETKLSDEEWLKRMESVTIKEIQQVAEQIELQAIFFLAGGNANE</sequence>
<accession>A0A242BEW9</accession>
<dbReference type="Pfam" id="PF05193">
    <property type="entry name" value="Peptidase_M16_C"/>
    <property type="match status" value="1"/>
</dbReference>
<evidence type="ECO:0000313" key="2">
    <source>
        <dbReference type="EMBL" id="AYM74075.1"/>
    </source>
</evidence>
<dbReference type="Gene3D" id="3.30.830.10">
    <property type="entry name" value="Metalloenzyme, LuxS/M16 peptidase-like"/>
    <property type="match status" value="2"/>
</dbReference>